<name>A0ABR0AWG0_9CRUS</name>
<gene>
    <name evidence="1" type="ORF">OUZ56_022455</name>
</gene>
<evidence type="ECO:0000313" key="2">
    <source>
        <dbReference type="Proteomes" id="UP001234178"/>
    </source>
</evidence>
<reference evidence="1 2" key="1">
    <citation type="journal article" date="2023" name="Nucleic Acids Res.">
        <title>The hologenome of Daphnia magna reveals possible DNA methylation and microbiome-mediated evolution of the host genome.</title>
        <authorList>
            <person name="Chaturvedi A."/>
            <person name="Li X."/>
            <person name="Dhandapani V."/>
            <person name="Marshall H."/>
            <person name="Kissane S."/>
            <person name="Cuenca-Cambronero M."/>
            <person name="Asole G."/>
            <person name="Calvet F."/>
            <person name="Ruiz-Romero M."/>
            <person name="Marangio P."/>
            <person name="Guigo R."/>
            <person name="Rago D."/>
            <person name="Mirbahai L."/>
            <person name="Eastwood N."/>
            <person name="Colbourne J.K."/>
            <person name="Zhou J."/>
            <person name="Mallon E."/>
            <person name="Orsini L."/>
        </authorList>
    </citation>
    <scope>NUCLEOTIDE SEQUENCE [LARGE SCALE GENOMIC DNA]</scope>
    <source>
        <strain evidence="1">LRV0_1</strain>
    </source>
</reference>
<accession>A0ABR0AWG0</accession>
<comment type="caution">
    <text evidence="1">The sequence shown here is derived from an EMBL/GenBank/DDBJ whole genome shotgun (WGS) entry which is preliminary data.</text>
</comment>
<dbReference type="EMBL" id="JAOYFB010000039">
    <property type="protein sequence ID" value="KAK4029464.1"/>
    <property type="molecule type" value="Genomic_DNA"/>
</dbReference>
<evidence type="ECO:0000313" key="1">
    <source>
        <dbReference type="EMBL" id="KAK4029464.1"/>
    </source>
</evidence>
<keyword evidence="2" id="KW-1185">Reference proteome</keyword>
<evidence type="ECO:0008006" key="3">
    <source>
        <dbReference type="Google" id="ProtNLM"/>
    </source>
</evidence>
<proteinExistence type="predicted"/>
<protein>
    <recommendedName>
        <fullName evidence="3">Bursicon subunit alpha</fullName>
    </recommendedName>
</protein>
<dbReference type="Gene3D" id="2.10.90.10">
    <property type="entry name" value="Cystine-knot cytokines"/>
    <property type="match status" value="1"/>
</dbReference>
<dbReference type="Proteomes" id="UP001234178">
    <property type="component" value="Unassembled WGS sequence"/>
</dbReference>
<sequence length="176" mass="19595">MASSAHSRSFDYGKKEEEENKDVHVLITCTYTVPQSASRIIRTRFPTMAGHRSPPQKGENPHRQVEGGEHILANDASAEKRSMDLEKKKTNIVDVSGSKLWQTERSCMCCQESGEREATVSLLCPKAAPGEPKLRRVVTRAPVDCMCRPCTAVEESAVMPQEIARFLDDGSFPFKI</sequence>
<dbReference type="InterPro" id="IPR029034">
    <property type="entry name" value="Cystine-knot_cytokine"/>
</dbReference>
<organism evidence="1 2">
    <name type="scientific">Daphnia magna</name>
    <dbReference type="NCBI Taxonomy" id="35525"/>
    <lineage>
        <taxon>Eukaryota</taxon>
        <taxon>Metazoa</taxon>
        <taxon>Ecdysozoa</taxon>
        <taxon>Arthropoda</taxon>
        <taxon>Crustacea</taxon>
        <taxon>Branchiopoda</taxon>
        <taxon>Diplostraca</taxon>
        <taxon>Cladocera</taxon>
        <taxon>Anomopoda</taxon>
        <taxon>Daphniidae</taxon>
        <taxon>Daphnia</taxon>
    </lineage>
</organism>